<dbReference type="RefSeq" id="WP_064715092.1">
    <property type="nucleotide sequence ID" value="NZ_JMTM01000035.1"/>
</dbReference>
<dbReference type="Proteomes" id="UP000093807">
    <property type="component" value="Unassembled WGS sequence"/>
</dbReference>
<dbReference type="OrthoDB" id="9773332at2"/>
<comment type="caution">
    <text evidence="1">The sequence shown here is derived from an EMBL/GenBank/DDBJ whole genome shotgun (WGS) entry which is preliminary data.</text>
</comment>
<gene>
    <name evidence="1" type="ORF">FLB_12680</name>
</gene>
<reference evidence="1 2" key="1">
    <citation type="submission" date="2016-06" db="EMBL/GenBank/DDBJ databases">
        <title>Draft genome sequence of Flavobacterium succinicans strain DD5b.</title>
        <authorList>
            <person name="Poehlein A."/>
            <person name="Daniel R."/>
            <person name="Simeonova D.D."/>
        </authorList>
    </citation>
    <scope>NUCLEOTIDE SEQUENCE [LARGE SCALE GENOMIC DNA]</scope>
    <source>
        <strain evidence="1 2">DD5b</strain>
    </source>
</reference>
<proteinExistence type="predicted"/>
<keyword evidence="2" id="KW-1185">Reference proteome</keyword>
<organism evidence="1 2">
    <name type="scientific">Flavobacterium succinicans</name>
    <dbReference type="NCBI Taxonomy" id="29536"/>
    <lineage>
        <taxon>Bacteria</taxon>
        <taxon>Pseudomonadati</taxon>
        <taxon>Bacteroidota</taxon>
        <taxon>Flavobacteriia</taxon>
        <taxon>Flavobacteriales</taxon>
        <taxon>Flavobacteriaceae</taxon>
        <taxon>Flavobacterium</taxon>
    </lineage>
</organism>
<dbReference type="NCBIfam" id="TIGR02757">
    <property type="entry name" value="TIGR02757 family protein"/>
    <property type="match status" value="1"/>
</dbReference>
<evidence type="ECO:0000313" key="1">
    <source>
        <dbReference type="EMBL" id="OAZ04274.1"/>
    </source>
</evidence>
<protein>
    <recommendedName>
        <fullName evidence="3">TIGR02757 family protein</fullName>
    </recommendedName>
</protein>
<accession>A0A199XSG8</accession>
<dbReference type="EMBL" id="JMTM01000035">
    <property type="protein sequence ID" value="OAZ04274.1"/>
    <property type="molecule type" value="Genomic_DNA"/>
</dbReference>
<name>A0A199XSG8_9FLAO</name>
<evidence type="ECO:0008006" key="3">
    <source>
        <dbReference type="Google" id="ProtNLM"/>
    </source>
</evidence>
<sequence>MTEAELKDFLDQKVLQYNTLDFIESDPVQIPHLFTLKEDIEIAGFLSATIAWGNRKMIIKNSRKMMDLMGNSPYDFVVSHNESQLEALDSFVHRTFNGQDFRAFIKGLQHVYSHHGGLEAVFSKHQEENNLQKSIHEFKKIFFEINQPQRSQKHISDPLNNSAAKRINMYLRWMCRQDNKGVDLGIWKNISPSKLSCPLDVHSGNVARKLGLLTRKQNDAKAVNELDTQLRILDPIDPVKYDFALFGLGVFEGF</sequence>
<dbReference type="PATRIC" id="fig|29536.5.peg.1337"/>
<dbReference type="InterPro" id="IPR014127">
    <property type="entry name" value="CHP02757"/>
</dbReference>
<dbReference type="Pfam" id="PF09674">
    <property type="entry name" value="DUF2400"/>
    <property type="match status" value="1"/>
</dbReference>
<evidence type="ECO:0000313" key="2">
    <source>
        <dbReference type="Proteomes" id="UP000093807"/>
    </source>
</evidence>
<dbReference type="AlphaFoldDB" id="A0A199XSG8"/>